<dbReference type="AlphaFoldDB" id="A0A6C0CJH0"/>
<evidence type="ECO:0000256" key="1">
    <source>
        <dbReference type="SAM" id="Coils"/>
    </source>
</evidence>
<feature type="coiled-coil region" evidence="1">
    <location>
        <begin position="208"/>
        <end position="235"/>
    </location>
</feature>
<organism evidence="2">
    <name type="scientific">viral metagenome</name>
    <dbReference type="NCBI Taxonomy" id="1070528"/>
    <lineage>
        <taxon>unclassified sequences</taxon>
        <taxon>metagenomes</taxon>
        <taxon>organismal metagenomes</taxon>
    </lineage>
</organism>
<proteinExistence type="predicted"/>
<name>A0A6C0CJH0_9ZZZZ</name>
<dbReference type="EMBL" id="MN739417">
    <property type="protein sequence ID" value="QHT03814.1"/>
    <property type="molecule type" value="Genomic_DNA"/>
</dbReference>
<protein>
    <submittedName>
        <fullName evidence="2">Uncharacterized protein</fullName>
    </submittedName>
</protein>
<evidence type="ECO:0000313" key="2">
    <source>
        <dbReference type="EMBL" id="QHT03814.1"/>
    </source>
</evidence>
<sequence length="241" mass="28536">METKNKMSSIKDELKEALQTFANGKCKQSDCLNEIVLDLIKTASEKIEERSDNIMAQVDEYEINYHNRENNLHNFEFRKSEGPNEYLVKLGNNKWYHYRSEGPLHKYVNVICGRNPDLWLDDYDRGLVDFMTKCPKCKKPTKFEYNDSLGAPFNHIKLVYCDDHYHYKYDGEKGVHMQYTTTYNQTLPHGGTVEQHGWIVMNPPVPEYKQIEKMLGMKKQEIEKLEKEIDELRKRSEELRV</sequence>
<keyword evidence="1" id="KW-0175">Coiled coil</keyword>
<reference evidence="2" key="1">
    <citation type="journal article" date="2020" name="Nature">
        <title>Giant virus diversity and host interactions through global metagenomics.</title>
        <authorList>
            <person name="Schulz F."/>
            <person name="Roux S."/>
            <person name="Paez-Espino D."/>
            <person name="Jungbluth S."/>
            <person name="Walsh D.A."/>
            <person name="Denef V.J."/>
            <person name="McMahon K.D."/>
            <person name="Konstantinidis K.T."/>
            <person name="Eloe-Fadrosh E.A."/>
            <person name="Kyrpides N.C."/>
            <person name="Woyke T."/>
        </authorList>
    </citation>
    <scope>NUCLEOTIDE SEQUENCE</scope>
    <source>
        <strain evidence="2">GVMAG-M-3300021120-1</strain>
    </source>
</reference>
<accession>A0A6C0CJH0</accession>